<dbReference type="SUPFAM" id="SSF51261">
    <property type="entry name" value="Duplicated hybrid motif"/>
    <property type="match status" value="1"/>
</dbReference>
<dbReference type="InterPro" id="IPR016047">
    <property type="entry name" value="M23ase_b-sheet_dom"/>
</dbReference>
<dbReference type="InterPro" id="IPR050570">
    <property type="entry name" value="Cell_wall_metabolism_enzyme"/>
</dbReference>
<organism evidence="2 3">
    <name type="scientific">Microcella putealis</name>
    <dbReference type="NCBI Taxonomy" id="337005"/>
    <lineage>
        <taxon>Bacteria</taxon>
        <taxon>Bacillati</taxon>
        <taxon>Actinomycetota</taxon>
        <taxon>Actinomycetes</taxon>
        <taxon>Micrococcales</taxon>
        <taxon>Microbacteriaceae</taxon>
        <taxon>Microcella</taxon>
    </lineage>
</organism>
<proteinExistence type="predicted"/>
<dbReference type="InterPro" id="IPR011055">
    <property type="entry name" value="Dup_hybrid_motif"/>
</dbReference>
<dbReference type="EMBL" id="SGWW01000002">
    <property type="protein sequence ID" value="RZS57581.1"/>
    <property type="molecule type" value="Genomic_DNA"/>
</dbReference>
<protein>
    <submittedName>
        <fullName evidence="2">Peptidase M23-like protein</fullName>
    </submittedName>
</protein>
<dbReference type="CDD" id="cd12797">
    <property type="entry name" value="M23_peptidase"/>
    <property type="match status" value="1"/>
</dbReference>
<feature type="domain" description="M23ase beta-sheet core" evidence="1">
    <location>
        <begin position="47"/>
        <end position="139"/>
    </location>
</feature>
<dbReference type="GO" id="GO:0004222">
    <property type="term" value="F:metalloendopeptidase activity"/>
    <property type="evidence" value="ECO:0007669"/>
    <property type="project" value="TreeGrafter"/>
</dbReference>
<reference evidence="2 3" key="1">
    <citation type="journal article" date="2015" name="Stand. Genomic Sci.">
        <title>Genomic Encyclopedia of Bacterial and Archaeal Type Strains, Phase III: the genomes of soil and plant-associated and newly described type strains.</title>
        <authorList>
            <person name="Whitman W.B."/>
            <person name="Woyke T."/>
            <person name="Klenk H.P."/>
            <person name="Zhou Y."/>
            <person name="Lilburn T.G."/>
            <person name="Beck B.J."/>
            <person name="De Vos P."/>
            <person name="Vandamme P."/>
            <person name="Eisen J.A."/>
            <person name="Garrity G."/>
            <person name="Hugenholtz P."/>
            <person name="Kyrpides N.C."/>
        </authorList>
    </citation>
    <scope>NUCLEOTIDE SEQUENCE [LARGE SCALE GENOMIC DNA]</scope>
    <source>
        <strain evidence="2 3">CV2</strain>
    </source>
</reference>
<dbReference type="PANTHER" id="PTHR21666:SF270">
    <property type="entry name" value="MUREIN HYDROLASE ACTIVATOR ENVC"/>
    <property type="match status" value="1"/>
</dbReference>
<comment type="caution">
    <text evidence="2">The sequence shown here is derived from an EMBL/GenBank/DDBJ whole genome shotgun (WGS) entry which is preliminary data.</text>
</comment>
<evidence type="ECO:0000313" key="2">
    <source>
        <dbReference type="EMBL" id="RZS57581.1"/>
    </source>
</evidence>
<name>A0A4Q7LSW4_9MICO</name>
<accession>A0A4Q7LSW4</accession>
<dbReference type="AlphaFoldDB" id="A0A4Q7LSW4"/>
<dbReference type="PANTHER" id="PTHR21666">
    <property type="entry name" value="PEPTIDASE-RELATED"/>
    <property type="match status" value="1"/>
</dbReference>
<dbReference type="Proteomes" id="UP000293519">
    <property type="component" value="Unassembled WGS sequence"/>
</dbReference>
<evidence type="ECO:0000313" key="3">
    <source>
        <dbReference type="Proteomes" id="UP000293519"/>
    </source>
</evidence>
<sequence length="157" mass="16109">MLALVSGAAPVVDGGVSQAHPGWAWPVDGPRTMVRPFAAPPTPYAAGHRGVDLAAPARGAPVVAPVSGVVHFAGMVVDRPLVTIRAGELLVTLEPVGPGVVEGESVRAGDTIGLLEPGHCGTRECLHVGVRLRGEYVSPLLYLGGLRRAVLLPLEAP</sequence>
<keyword evidence="3" id="KW-1185">Reference proteome</keyword>
<dbReference type="Pfam" id="PF01551">
    <property type="entry name" value="Peptidase_M23"/>
    <property type="match status" value="1"/>
</dbReference>
<evidence type="ECO:0000259" key="1">
    <source>
        <dbReference type="Pfam" id="PF01551"/>
    </source>
</evidence>
<gene>
    <name evidence="2" type="ORF">EV141_1295</name>
</gene>
<dbReference type="Gene3D" id="2.70.70.10">
    <property type="entry name" value="Glucose Permease (Domain IIA)"/>
    <property type="match status" value="1"/>
</dbReference>